<dbReference type="InterPro" id="IPR031811">
    <property type="entry name" value="ALGX/ALGJ_SGNH-like"/>
</dbReference>
<evidence type="ECO:0000256" key="2">
    <source>
        <dbReference type="ARBA" id="ARBA00005182"/>
    </source>
</evidence>
<feature type="domain" description="AlgX/AlgJ SGNH hydrolase-like" evidence="8">
    <location>
        <begin position="236"/>
        <end position="357"/>
    </location>
</feature>
<evidence type="ECO:0000256" key="6">
    <source>
        <dbReference type="ARBA" id="ARBA00022841"/>
    </source>
</evidence>
<evidence type="ECO:0000313" key="10">
    <source>
        <dbReference type="Proteomes" id="UP000199673"/>
    </source>
</evidence>
<reference evidence="10" key="1">
    <citation type="submission" date="2016-10" db="EMBL/GenBank/DDBJ databases">
        <authorList>
            <person name="Varghese N."/>
            <person name="Submissions S."/>
        </authorList>
    </citation>
    <scope>NUCLEOTIDE SEQUENCE [LARGE SCALE GENOMIC DNA]</scope>
    <source>
        <strain evidence="10">DSM 23445</strain>
    </source>
</reference>
<protein>
    <submittedName>
        <fullName evidence="9">SGNH hydrolase-like domain-containing protein, acetyltransferase AlgX</fullName>
    </submittedName>
</protein>
<keyword evidence="3 9" id="KW-0808">Transferase</keyword>
<gene>
    <name evidence="9" type="ORF">SAMN04489724_2373</name>
</gene>
<keyword evidence="10" id="KW-1185">Reference proteome</keyword>
<comment type="pathway">
    <text evidence="2">Glycan biosynthesis; alginate biosynthesis.</text>
</comment>
<keyword evidence="9" id="KW-0378">Hydrolase</keyword>
<evidence type="ECO:0000256" key="5">
    <source>
        <dbReference type="ARBA" id="ARBA00022764"/>
    </source>
</evidence>
<dbReference type="InterPro" id="IPR036514">
    <property type="entry name" value="SGNH_hydro_sf"/>
</dbReference>
<keyword evidence="4" id="KW-0732">Signal</keyword>
<keyword evidence="5" id="KW-0574">Periplasm</keyword>
<evidence type="ECO:0000256" key="1">
    <source>
        <dbReference type="ARBA" id="ARBA00004418"/>
    </source>
</evidence>
<keyword evidence="6" id="KW-0016">Alginate biosynthesis</keyword>
<dbReference type="EMBL" id="FPBF01000003">
    <property type="protein sequence ID" value="SFT85870.1"/>
    <property type="molecule type" value="Genomic_DNA"/>
</dbReference>
<organism evidence="9 10">
    <name type="scientific">Algoriphagus locisalis</name>
    <dbReference type="NCBI Taxonomy" id="305507"/>
    <lineage>
        <taxon>Bacteria</taxon>
        <taxon>Pseudomonadati</taxon>
        <taxon>Bacteroidota</taxon>
        <taxon>Cytophagia</taxon>
        <taxon>Cytophagales</taxon>
        <taxon>Cyclobacteriaceae</taxon>
        <taxon>Algoriphagus</taxon>
    </lineage>
</organism>
<feature type="transmembrane region" description="Helical" evidence="7">
    <location>
        <begin position="5"/>
        <end position="26"/>
    </location>
</feature>
<evidence type="ECO:0000313" key="9">
    <source>
        <dbReference type="EMBL" id="SFT85870.1"/>
    </source>
</evidence>
<evidence type="ECO:0000256" key="7">
    <source>
        <dbReference type="SAM" id="Phobius"/>
    </source>
</evidence>
<dbReference type="Gene3D" id="3.40.50.1110">
    <property type="entry name" value="SGNH hydrolase"/>
    <property type="match status" value="1"/>
</dbReference>
<dbReference type="Pfam" id="PF16822">
    <property type="entry name" value="ALGX"/>
    <property type="match status" value="1"/>
</dbReference>
<dbReference type="SUPFAM" id="SSF52266">
    <property type="entry name" value="SGNH hydrolase"/>
    <property type="match status" value="1"/>
</dbReference>
<dbReference type="GO" id="GO:0016788">
    <property type="term" value="F:hydrolase activity, acting on ester bonds"/>
    <property type="evidence" value="ECO:0007669"/>
    <property type="project" value="UniProtKB-ARBA"/>
</dbReference>
<keyword evidence="7" id="KW-0812">Transmembrane</keyword>
<keyword evidence="7" id="KW-0472">Membrane</keyword>
<accession>A0A1I7BFB5</accession>
<keyword evidence="7" id="KW-1133">Transmembrane helix</keyword>
<comment type="subcellular location">
    <subcellularLocation>
        <location evidence="1">Periplasm</location>
    </subcellularLocation>
</comment>
<dbReference type="GO" id="GO:0042597">
    <property type="term" value="C:periplasmic space"/>
    <property type="evidence" value="ECO:0007669"/>
    <property type="project" value="UniProtKB-SubCell"/>
</dbReference>
<dbReference type="GO" id="GO:0016740">
    <property type="term" value="F:transferase activity"/>
    <property type="evidence" value="ECO:0007669"/>
    <property type="project" value="UniProtKB-KW"/>
</dbReference>
<name>A0A1I7BFB5_9BACT</name>
<dbReference type="OrthoDB" id="5349247at2"/>
<dbReference type="AlphaFoldDB" id="A0A1I7BFB5"/>
<dbReference type="RefSeq" id="WP_091693124.1">
    <property type="nucleotide sequence ID" value="NZ_FPBF01000003.1"/>
</dbReference>
<sequence length="358" mass="41449">MKKFIINTCFFIIPFLALYAFNLMVYDQRGAEGDLARMGYFYTNPSPSSVINNQYNLPRKYTLLSEINLASEIVNTDVMIIGDSFSEQENVGYKNFLANMGVSVVHVDRDISGGNPIQTLVSLMNADFFGHMKPKYVVLQSIERDFNVRTQSIDFNAKATSINFYKSKNTPQLSNNQNENIAISPNKNLQFFSDATLKMPLNNFLYLFMDRPLSSNTYKVKSSNPKLFLNNPDNLLFYKNDLRKMKVKNDSSMTMNSISVLNKLSDLLKKKNIELIVLVSPDKYDLYYPYIEDSARYIKPTFYSTYENAEKEYQNIDIHTIFSRKLPEESDIYYYDDSHWSPKGAKIVAKEIFDRIKK</sequence>
<evidence type="ECO:0000259" key="8">
    <source>
        <dbReference type="Pfam" id="PF16822"/>
    </source>
</evidence>
<evidence type="ECO:0000256" key="4">
    <source>
        <dbReference type="ARBA" id="ARBA00022729"/>
    </source>
</evidence>
<evidence type="ECO:0000256" key="3">
    <source>
        <dbReference type="ARBA" id="ARBA00022679"/>
    </source>
</evidence>
<dbReference type="Proteomes" id="UP000199673">
    <property type="component" value="Unassembled WGS sequence"/>
</dbReference>
<dbReference type="GO" id="GO:0042121">
    <property type="term" value="P:alginic acid biosynthetic process"/>
    <property type="evidence" value="ECO:0007669"/>
    <property type="project" value="UniProtKB-UniPathway"/>
</dbReference>
<proteinExistence type="predicted"/>
<dbReference type="UniPathway" id="UPA00286"/>